<sequence length="352" mass="35381">MSESGQQREPDRNVDSGNPDVLLDIPKVSVDSIRLAVDGLEADLSLRARVANLLQVDAGVRVHLNGGELNVNGVNAEAQLRVRLEQLTRILGRALDTLDNNPQIIEALAHTAVDDVERSTQQVTSGAAEIKASSRHSDRLRDEPGRQVGAAGPSVDRGRPASARQVLGQPGSGRPGSERPASGQPGPGQPGPGRPAADQPGPGRPGSDRADGGRADAGREDAGRSGVGPAGSAPDAGGPGPRAGGPGSADQGHPQGQRPAGEGQGPQRPEGSAGTAAAEGRGKPDQSAGAGPSPSGDGDGGLPGAAQAAQSAAQSAAQLAEQAGETLRQAGRSVWEAIQGGVAQHRPQGRRD</sequence>
<feature type="region of interest" description="Disordered" evidence="1">
    <location>
        <begin position="116"/>
        <end position="332"/>
    </location>
</feature>
<name>A0ABW6VTN5_9ACTN</name>
<feature type="compositionally biased region" description="Gly residues" evidence="1">
    <location>
        <begin position="237"/>
        <end position="247"/>
    </location>
</feature>
<dbReference type="EMBL" id="JBIAZM010000005">
    <property type="protein sequence ID" value="MFF5200986.1"/>
    <property type="molecule type" value="Genomic_DNA"/>
</dbReference>
<feature type="compositionally biased region" description="Basic and acidic residues" evidence="1">
    <location>
        <begin position="135"/>
        <end position="145"/>
    </location>
</feature>
<feature type="compositionally biased region" description="Basic and acidic residues" evidence="1">
    <location>
        <begin position="1"/>
        <end position="14"/>
    </location>
</feature>
<feature type="compositionally biased region" description="Low complexity" evidence="1">
    <location>
        <begin position="286"/>
        <end position="296"/>
    </location>
</feature>
<keyword evidence="3" id="KW-1185">Reference proteome</keyword>
<feature type="region of interest" description="Disordered" evidence="1">
    <location>
        <begin position="1"/>
        <end position="20"/>
    </location>
</feature>
<accession>A0ABW6VTN5</accession>
<dbReference type="RefSeq" id="WP_387220557.1">
    <property type="nucleotide sequence ID" value="NZ_JBIAZM010000005.1"/>
</dbReference>
<proteinExistence type="predicted"/>
<evidence type="ECO:0000256" key="1">
    <source>
        <dbReference type="SAM" id="MobiDB-lite"/>
    </source>
</evidence>
<protein>
    <submittedName>
        <fullName evidence="2">Uncharacterized protein</fullName>
    </submittedName>
</protein>
<comment type="caution">
    <text evidence="2">The sequence shown here is derived from an EMBL/GenBank/DDBJ whole genome shotgun (WGS) entry which is preliminary data.</text>
</comment>
<organism evidence="2 3">
    <name type="scientific">Micromonospora parva</name>
    <dbReference type="NCBI Taxonomy" id="1464048"/>
    <lineage>
        <taxon>Bacteria</taxon>
        <taxon>Bacillati</taxon>
        <taxon>Actinomycetota</taxon>
        <taxon>Actinomycetes</taxon>
        <taxon>Micromonosporales</taxon>
        <taxon>Micromonosporaceae</taxon>
        <taxon>Micromonospora</taxon>
    </lineage>
</organism>
<dbReference type="Proteomes" id="UP001602287">
    <property type="component" value="Unassembled WGS sequence"/>
</dbReference>
<feature type="compositionally biased region" description="Low complexity" evidence="1">
    <location>
        <begin position="304"/>
        <end position="325"/>
    </location>
</feature>
<gene>
    <name evidence="2" type="ORF">ACFY3B_15405</name>
</gene>
<evidence type="ECO:0000313" key="2">
    <source>
        <dbReference type="EMBL" id="MFF5200986.1"/>
    </source>
</evidence>
<feature type="compositionally biased region" description="Basic and acidic residues" evidence="1">
    <location>
        <begin position="206"/>
        <end position="223"/>
    </location>
</feature>
<reference evidence="2 3" key="1">
    <citation type="submission" date="2024-10" db="EMBL/GenBank/DDBJ databases">
        <title>The Natural Products Discovery Center: Release of the First 8490 Sequenced Strains for Exploring Actinobacteria Biosynthetic Diversity.</title>
        <authorList>
            <person name="Kalkreuter E."/>
            <person name="Kautsar S.A."/>
            <person name="Yang D."/>
            <person name="Bader C.D."/>
            <person name="Teijaro C.N."/>
            <person name="Fluegel L."/>
            <person name="Davis C.M."/>
            <person name="Simpson J.R."/>
            <person name="Lauterbach L."/>
            <person name="Steele A.D."/>
            <person name="Gui C."/>
            <person name="Meng S."/>
            <person name="Li G."/>
            <person name="Viehrig K."/>
            <person name="Ye F."/>
            <person name="Su P."/>
            <person name="Kiefer A.F."/>
            <person name="Nichols A."/>
            <person name="Cepeda A.J."/>
            <person name="Yan W."/>
            <person name="Fan B."/>
            <person name="Jiang Y."/>
            <person name="Adhikari A."/>
            <person name="Zheng C.-J."/>
            <person name="Schuster L."/>
            <person name="Cowan T.M."/>
            <person name="Smanski M.J."/>
            <person name="Chevrette M.G."/>
            <person name="De Carvalho L.P.S."/>
            <person name="Shen B."/>
        </authorList>
    </citation>
    <scope>NUCLEOTIDE SEQUENCE [LARGE SCALE GENOMIC DNA]</scope>
    <source>
        <strain evidence="2 3">NPDC000140</strain>
    </source>
</reference>
<evidence type="ECO:0000313" key="3">
    <source>
        <dbReference type="Proteomes" id="UP001602287"/>
    </source>
</evidence>